<dbReference type="Proteomes" id="UP000186026">
    <property type="component" value="Unassembled WGS sequence"/>
</dbReference>
<name>A0A1N7M332_9BACT</name>
<proteinExistence type="predicted"/>
<evidence type="ECO:0000256" key="1">
    <source>
        <dbReference type="SAM" id="MobiDB-lite"/>
    </source>
</evidence>
<feature type="compositionally biased region" description="Polar residues" evidence="1">
    <location>
        <begin position="1"/>
        <end position="14"/>
    </location>
</feature>
<evidence type="ECO:0000313" key="3">
    <source>
        <dbReference type="Proteomes" id="UP000186026"/>
    </source>
</evidence>
<dbReference type="EMBL" id="FTOP01000005">
    <property type="protein sequence ID" value="SIS80453.1"/>
    <property type="molecule type" value="Genomic_DNA"/>
</dbReference>
<reference evidence="3" key="1">
    <citation type="submission" date="2017-01" db="EMBL/GenBank/DDBJ databases">
        <authorList>
            <person name="Varghese N."/>
            <person name="Submissions S."/>
        </authorList>
    </citation>
    <scope>NUCLEOTIDE SEQUENCE [LARGE SCALE GENOMIC DNA]</scope>
    <source>
        <strain evidence="3">DSM 46698</strain>
    </source>
</reference>
<organism evidence="2 3">
    <name type="scientific">Belliella pelovolcani</name>
    <dbReference type="NCBI Taxonomy" id="529505"/>
    <lineage>
        <taxon>Bacteria</taxon>
        <taxon>Pseudomonadati</taxon>
        <taxon>Bacteroidota</taxon>
        <taxon>Cytophagia</taxon>
        <taxon>Cytophagales</taxon>
        <taxon>Cyclobacteriaceae</taxon>
        <taxon>Belliella</taxon>
    </lineage>
</organism>
<feature type="compositionally biased region" description="Basic residues" evidence="1">
    <location>
        <begin position="18"/>
        <end position="29"/>
    </location>
</feature>
<evidence type="ECO:0000313" key="2">
    <source>
        <dbReference type="EMBL" id="SIS80453.1"/>
    </source>
</evidence>
<feature type="region of interest" description="Disordered" evidence="1">
    <location>
        <begin position="1"/>
        <end position="29"/>
    </location>
</feature>
<accession>A0A1N7M332</accession>
<gene>
    <name evidence="2" type="ORF">SAMN05421761_10547</name>
</gene>
<protein>
    <submittedName>
        <fullName evidence="2">Uncharacterized protein</fullName>
    </submittedName>
</protein>
<keyword evidence="3" id="KW-1185">Reference proteome</keyword>
<sequence length="29" mass="3468">MIFNDSKSLTTNKAVNKKERKKERNKFLV</sequence>
<dbReference type="STRING" id="529505.SAMN05421761_10547"/>
<dbReference type="AlphaFoldDB" id="A0A1N7M332"/>